<dbReference type="PROSITE" id="PS00356">
    <property type="entry name" value="HTH_LACI_1"/>
    <property type="match status" value="1"/>
</dbReference>
<sequence>MTATIIDIAKKAGVSVSTVSRVLNNKPDVSKETQERIRATIKDLDYSPNKVARNLVLKRSNVIGFIASDITNASFPELARGVVVKAKEYGYSVMFFDAHKDSRVEKEAIGLLRSKQVDGIILSFNEANRDELLKLRDENFPVVQIYRKSSESMISTIAIDNVANGYLGTKYLLDAGHTRIGHITTGDLTQSGYERKLGYLKALTEANIDIDENLIVEGVSSVEAGRECMERLLELKSRPTALFASHDVLAIGAYDAILDRGLSIPGDISVVGHDNIEIAKMIRPRLTTIDTFKYILGQASVDLLIEEMAVESHQCKELVYPGELVVRDSVRIL</sequence>
<dbReference type="CDD" id="cd06267">
    <property type="entry name" value="PBP1_LacI_sugar_binding-like"/>
    <property type="match status" value="1"/>
</dbReference>
<dbReference type="InterPro" id="IPR000843">
    <property type="entry name" value="HTH_LacI"/>
</dbReference>
<keyword evidence="2" id="KW-0238">DNA-binding</keyword>
<dbReference type="PANTHER" id="PTHR30146">
    <property type="entry name" value="LACI-RELATED TRANSCRIPTIONAL REPRESSOR"/>
    <property type="match status" value="1"/>
</dbReference>
<organism evidence="6 7">
    <name type="scientific">Sphaerochaeta associata</name>
    <dbReference type="NCBI Taxonomy" id="1129264"/>
    <lineage>
        <taxon>Bacteria</taxon>
        <taxon>Pseudomonadati</taxon>
        <taxon>Spirochaetota</taxon>
        <taxon>Spirochaetia</taxon>
        <taxon>Spirochaetales</taxon>
        <taxon>Sphaerochaetaceae</taxon>
        <taxon>Sphaerochaeta</taxon>
    </lineage>
</organism>
<accession>A0ABY4DIZ1</accession>
<dbReference type="EMBL" id="CP094929">
    <property type="protein sequence ID" value="UOM51831.1"/>
    <property type="molecule type" value="Genomic_DNA"/>
</dbReference>
<evidence type="ECO:0000313" key="7">
    <source>
        <dbReference type="Proteomes" id="UP000829708"/>
    </source>
</evidence>
<keyword evidence="3" id="KW-0804">Transcription</keyword>
<feature type="domain" description="HTH cro/C1-type" evidence="5">
    <location>
        <begin position="4"/>
        <end position="47"/>
    </location>
</feature>
<evidence type="ECO:0000256" key="1">
    <source>
        <dbReference type="ARBA" id="ARBA00023015"/>
    </source>
</evidence>
<evidence type="ECO:0000256" key="3">
    <source>
        <dbReference type="ARBA" id="ARBA00023163"/>
    </source>
</evidence>
<feature type="domain" description="HTH lacI-type" evidence="4">
    <location>
        <begin position="3"/>
        <end position="57"/>
    </location>
</feature>
<dbReference type="Gene3D" id="1.10.260.40">
    <property type="entry name" value="lambda repressor-like DNA-binding domains"/>
    <property type="match status" value="1"/>
</dbReference>
<proteinExistence type="predicted"/>
<dbReference type="Pfam" id="PF13377">
    <property type="entry name" value="Peripla_BP_3"/>
    <property type="match status" value="1"/>
</dbReference>
<dbReference type="PANTHER" id="PTHR30146:SF109">
    <property type="entry name" value="HTH-TYPE TRANSCRIPTIONAL REGULATOR GALS"/>
    <property type="match status" value="1"/>
</dbReference>
<dbReference type="InterPro" id="IPR028082">
    <property type="entry name" value="Peripla_BP_I"/>
</dbReference>
<dbReference type="InterPro" id="IPR001387">
    <property type="entry name" value="Cro/C1-type_HTH"/>
</dbReference>
<protein>
    <submittedName>
        <fullName evidence="6">LacI family transcriptional regulator</fullName>
    </submittedName>
</protein>
<reference evidence="7" key="1">
    <citation type="journal article" date="2024" name="J Bioinform Genom">
        <title>Complete genome sequence of the type strain bacterium Sphaerochaeta associata GLS2t (VKM B-2742)t.</title>
        <authorList>
            <person name="Troshina O.Y."/>
            <person name="Tepeeva A.N."/>
            <person name="Arzamasceva V.O."/>
            <person name="Whitman W.B."/>
            <person name="Varghese N."/>
            <person name="Shapiro N."/>
            <person name="Woyke T."/>
            <person name="Kripides N.C."/>
            <person name="Vasilenko O.V."/>
        </authorList>
    </citation>
    <scope>NUCLEOTIDE SEQUENCE [LARGE SCALE GENOMIC DNA]</scope>
    <source>
        <strain evidence="7">GLS2T</strain>
    </source>
</reference>
<name>A0ABY4DIZ1_9SPIR</name>
<keyword evidence="7" id="KW-1185">Reference proteome</keyword>
<evidence type="ECO:0000259" key="5">
    <source>
        <dbReference type="PROSITE" id="PS50943"/>
    </source>
</evidence>
<dbReference type="RefSeq" id="WP_244773584.1">
    <property type="nucleotide sequence ID" value="NZ_CP094929.1"/>
</dbReference>
<dbReference type="PROSITE" id="PS50943">
    <property type="entry name" value="HTH_CROC1"/>
    <property type="match status" value="1"/>
</dbReference>
<evidence type="ECO:0000256" key="2">
    <source>
        <dbReference type="ARBA" id="ARBA00023125"/>
    </source>
</evidence>
<dbReference type="InterPro" id="IPR010982">
    <property type="entry name" value="Lambda_DNA-bd_dom_sf"/>
</dbReference>
<dbReference type="SUPFAM" id="SSF53822">
    <property type="entry name" value="Periplasmic binding protein-like I"/>
    <property type="match status" value="1"/>
</dbReference>
<gene>
    <name evidence="6" type="ORF">MUG09_03445</name>
</gene>
<dbReference type="Proteomes" id="UP000829708">
    <property type="component" value="Chromosome"/>
</dbReference>
<dbReference type="PRINTS" id="PR00036">
    <property type="entry name" value="HTHLACI"/>
</dbReference>
<dbReference type="InterPro" id="IPR046335">
    <property type="entry name" value="LacI/GalR-like_sensor"/>
</dbReference>
<dbReference type="SMART" id="SM00354">
    <property type="entry name" value="HTH_LACI"/>
    <property type="match status" value="1"/>
</dbReference>
<dbReference type="PROSITE" id="PS50932">
    <property type="entry name" value="HTH_LACI_2"/>
    <property type="match status" value="1"/>
</dbReference>
<dbReference type="CDD" id="cd01392">
    <property type="entry name" value="HTH_LacI"/>
    <property type="match status" value="1"/>
</dbReference>
<evidence type="ECO:0000313" key="6">
    <source>
        <dbReference type="EMBL" id="UOM51831.1"/>
    </source>
</evidence>
<dbReference type="Pfam" id="PF00356">
    <property type="entry name" value="LacI"/>
    <property type="match status" value="1"/>
</dbReference>
<dbReference type="Gene3D" id="3.40.50.2300">
    <property type="match status" value="2"/>
</dbReference>
<dbReference type="SUPFAM" id="SSF47413">
    <property type="entry name" value="lambda repressor-like DNA-binding domains"/>
    <property type="match status" value="1"/>
</dbReference>
<keyword evidence="1" id="KW-0805">Transcription regulation</keyword>
<evidence type="ECO:0000259" key="4">
    <source>
        <dbReference type="PROSITE" id="PS50932"/>
    </source>
</evidence>